<feature type="region of interest" description="Disordered" evidence="1">
    <location>
        <begin position="1"/>
        <end position="21"/>
    </location>
</feature>
<dbReference type="Proteomes" id="UP000266895">
    <property type="component" value="Chromosome"/>
</dbReference>
<proteinExistence type="predicted"/>
<evidence type="ECO:0000313" key="3">
    <source>
        <dbReference type="EMBL" id="VEG29938.1"/>
    </source>
</evidence>
<feature type="compositionally biased region" description="Polar residues" evidence="1">
    <location>
        <begin position="1"/>
        <end position="11"/>
    </location>
</feature>
<organism evidence="3 4">
    <name type="scientific">Actinomyces howellii</name>
    <dbReference type="NCBI Taxonomy" id="52771"/>
    <lineage>
        <taxon>Bacteria</taxon>
        <taxon>Bacillati</taxon>
        <taxon>Actinomycetota</taxon>
        <taxon>Actinomycetes</taxon>
        <taxon>Actinomycetales</taxon>
        <taxon>Actinomycetaceae</taxon>
        <taxon>Actinomyces</taxon>
    </lineage>
</organism>
<name>A0A448HJY9_9ACTO</name>
<protein>
    <recommendedName>
        <fullName evidence="5">SAF domain-containing protein</fullName>
    </recommendedName>
</protein>
<keyword evidence="2" id="KW-0472">Membrane</keyword>
<gene>
    <name evidence="3" type="ORF">NCTC11636_02411</name>
</gene>
<feature type="transmembrane region" description="Helical" evidence="2">
    <location>
        <begin position="36"/>
        <end position="54"/>
    </location>
</feature>
<reference evidence="3 4" key="1">
    <citation type="submission" date="2018-12" db="EMBL/GenBank/DDBJ databases">
        <authorList>
            <consortium name="Pathogen Informatics"/>
        </authorList>
    </citation>
    <scope>NUCLEOTIDE SEQUENCE [LARGE SCALE GENOMIC DNA]</scope>
    <source>
        <strain evidence="3 4">NCTC11636</strain>
    </source>
</reference>
<dbReference type="RefSeq" id="WP_232009764.1">
    <property type="nucleotide sequence ID" value="NZ_LR134350.1"/>
</dbReference>
<dbReference type="AlphaFoldDB" id="A0A448HJY9"/>
<keyword evidence="2" id="KW-1133">Transmembrane helix</keyword>
<dbReference type="EMBL" id="LR134350">
    <property type="protein sequence ID" value="VEG29938.1"/>
    <property type="molecule type" value="Genomic_DNA"/>
</dbReference>
<keyword evidence="2" id="KW-0812">Transmembrane</keyword>
<dbReference type="KEGG" id="ahw:NCTC11636_02411"/>
<evidence type="ECO:0000256" key="2">
    <source>
        <dbReference type="SAM" id="Phobius"/>
    </source>
</evidence>
<feature type="compositionally biased region" description="Basic and acidic residues" evidence="1">
    <location>
        <begin position="12"/>
        <end position="21"/>
    </location>
</feature>
<evidence type="ECO:0000313" key="4">
    <source>
        <dbReference type="Proteomes" id="UP000266895"/>
    </source>
</evidence>
<accession>A0A448HJY9</accession>
<evidence type="ECO:0000256" key="1">
    <source>
        <dbReference type="SAM" id="MobiDB-lite"/>
    </source>
</evidence>
<sequence length="234" mass="23347">MIPARRTSSARPESRPDARAEAVARWRRPTWRDPRLAGGLVLVGASVALGAWAVDAAADTEQVYVLTRDVAPGTDLTAEGVLTLVDSHPGTQAYVTAGSLPADAVSTRSLDAGELLPTGAVGSAADQDLRAVVIEVVSGLPAGTSTGDAVELWVLPGEQAPVTTGAQADGAEPAGAQMVAQGLTVSAVGEAGTSLIGGTTSQVEVLVPSEALEAVLTAVGQAGGLVLVPTGQEG</sequence>
<keyword evidence="4" id="KW-1185">Reference proteome</keyword>
<evidence type="ECO:0008006" key="5">
    <source>
        <dbReference type="Google" id="ProtNLM"/>
    </source>
</evidence>